<dbReference type="Pfam" id="PF03060">
    <property type="entry name" value="NMO"/>
    <property type="match status" value="1"/>
</dbReference>
<dbReference type="SUPFAM" id="SSF51412">
    <property type="entry name" value="Inosine monophosphate dehydrogenase (IMPDH)"/>
    <property type="match status" value="1"/>
</dbReference>
<reference evidence="1 2" key="1">
    <citation type="submission" date="2024-10" db="EMBL/GenBank/DDBJ databases">
        <title>Updated reference genomes for cyclostephanoid diatoms.</title>
        <authorList>
            <person name="Roberts W.R."/>
            <person name="Alverson A.J."/>
        </authorList>
    </citation>
    <scope>NUCLEOTIDE SEQUENCE [LARGE SCALE GENOMIC DNA]</scope>
    <source>
        <strain evidence="1 2">AJA010-31</strain>
    </source>
</reference>
<gene>
    <name evidence="1" type="ORF">ACHAWO_007877</name>
</gene>
<accession>A0ABD3N246</accession>
<name>A0ABD3N246_9STRA</name>
<evidence type="ECO:0000313" key="2">
    <source>
        <dbReference type="Proteomes" id="UP001530400"/>
    </source>
</evidence>
<dbReference type="EMBL" id="JALLPJ020001336">
    <property type="protein sequence ID" value="KAL3769136.1"/>
    <property type="molecule type" value="Genomic_DNA"/>
</dbReference>
<comment type="caution">
    <text evidence="1">The sequence shown here is derived from an EMBL/GenBank/DDBJ whole genome shotgun (WGS) entry which is preliminary data.</text>
</comment>
<dbReference type="Gene3D" id="3.20.20.70">
    <property type="entry name" value="Aldolase class I"/>
    <property type="match status" value="2"/>
</dbReference>
<dbReference type="InterPro" id="IPR013785">
    <property type="entry name" value="Aldolase_TIM"/>
</dbReference>
<dbReference type="PANTHER" id="PTHR32332:SF33">
    <property type="entry name" value="NITRONATE MONOOXYGENASE DOMAIN-CONTAINING PROTEIN"/>
    <property type="match status" value="1"/>
</dbReference>
<protein>
    <recommendedName>
        <fullName evidence="3">Nitronate monooxygenase domain-containing protein</fullName>
    </recommendedName>
</protein>
<dbReference type="AlphaFoldDB" id="A0ABD3N246"/>
<keyword evidence="2" id="KW-1185">Reference proteome</keyword>
<evidence type="ECO:0000313" key="1">
    <source>
        <dbReference type="EMBL" id="KAL3769136.1"/>
    </source>
</evidence>
<proteinExistence type="predicted"/>
<dbReference type="Proteomes" id="UP001530400">
    <property type="component" value="Unassembled WGS sequence"/>
</dbReference>
<dbReference type="PANTHER" id="PTHR32332">
    <property type="entry name" value="2-NITROPROPANE DIOXYGENASE"/>
    <property type="match status" value="1"/>
</dbReference>
<organism evidence="1 2">
    <name type="scientific">Cyclotella atomus</name>
    <dbReference type="NCBI Taxonomy" id="382360"/>
    <lineage>
        <taxon>Eukaryota</taxon>
        <taxon>Sar</taxon>
        <taxon>Stramenopiles</taxon>
        <taxon>Ochrophyta</taxon>
        <taxon>Bacillariophyta</taxon>
        <taxon>Coscinodiscophyceae</taxon>
        <taxon>Thalassiosirophycidae</taxon>
        <taxon>Stephanodiscales</taxon>
        <taxon>Stephanodiscaceae</taxon>
        <taxon>Cyclotella</taxon>
    </lineage>
</organism>
<evidence type="ECO:0008006" key="3">
    <source>
        <dbReference type="Google" id="ProtNLM"/>
    </source>
</evidence>
<sequence>MRTYSRNALFSVILVAAAKGSCAFLTRFALSPKTTIIPSPIVSPSRMTISASLSTKASNLALSQSSEVRDVKPRRLPKIIQGGMGVRISSWQLAREVSKKGGLGVVSGTAMDVIFVRTLQDGDKGGHFRRALATFPDQALVQKALDKYFIEGGKAPDKPYRSLPLWTLEPSRETQEIAILGNYCEVWLAKHNDDGSPTDGFVGMNLLTKVALPTIHSLYGAMLAGVDYIIMGAGIPVKIPGILDALADGQDCTLPIEVSGVPSDEELYSINFSPKAFWKGTGSRHVAEIPLKRPAFLPIVSSTTLAQSLLKRSNGKGPSKGVDGFVVELNKAGGHNAPPRGWHFEAGDSAEPAYGEKDMVDVKAFAKVAKGLPFWFAGSYGSRDKLDEILEGGGSGVQVGTLFALANESGMEPEIKQRILTELAAGHELHVFTDPAASPTGFPFKVLELSGKTLSDSEIYEARPRVCNLGYLRSPYLKEDGSVGFRCPAEPIEDFVAKGGSAEATIGRKCLCNALCADAGFPQVRFVTDPNTGEKILYKEPSLVTTGNDINECRLLLKQNEDGTWGFSANDVIDYLLSGQVGESETVTEQKVAQVQ</sequence>